<organism evidence="1 2">
    <name type="scientific">Clonorchis sinensis</name>
    <name type="common">Chinese liver fluke</name>
    <dbReference type="NCBI Taxonomy" id="79923"/>
    <lineage>
        <taxon>Eukaryota</taxon>
        <taxon>Metazoa</taxon>
        <taxon>Spiralia</taxon>
        <taxon>Lophotrochozoa</taxon>
        <taxon>Platyhelminthes</taxon>
        <taxon>Trematoda</taxon>
        <taxon>Digenea</taxon>
        <taxon>Opisthorchiida</taxon>
        <taxon>Opisthorchiata</taxon>
        <taxon>Opisthorchiidae</taxon>
        <taxon>Clonorchis</taxon>
    </lineage>
</organism>
<evidence type="ECO:0000313" key="1">
    <source>
        <dbReference type="EMBL" id="GAA51302.1"/>
    </source>
</evidence>
<dbReference type="EMBL" id="DF143135">
    <property type="protein sequence ID" value="GAA51302.1"/>
    <property type="molecule type" value="Genomic_DNA"/>
</dbReference>
<sequence>MPILGIMVNETGVQDFVELIGAAKEITAMQLASLPDSCKSVSASGHKSSVALKAFRIAQLQENPVKREAELQRDSVDTSGPMWQISMTDRDPTSTDLAELVDTRLMVAPSRFDQLAQEGDSHPVPGCQRFLSIEVPDRWRCIREHNSCFVCLEDRHMARRSRGSRILAHLEVIPVKLDTPAGKMTTYAFLDAGSGITLVKRDILVKSGVRLLSTSIALIHWVVPWDAHPKPMVSGFYQLMNISRY</sequence>
<reference evidence="1" key="1">
    <citation type="journal article" date="2011" name="Genome Biol.">
        <title>The draft genome of the carcinogenic human liver fluke Clonorchis sinensis.</title>
        <authorList>
            <person name="Wang X."/>
            <person name="Chen W."/>
            <person name="Huang Y."/>
            <person name="Sun J."/>
            <person name="Men J."/>
            <person name="Liu H."/>
            <person name="Luo F."/>
            <person name="Guo L."/>
            <person name="Lv X."/>
            <person name="Deng C."/>
            <person name="Zhou C."/>
            <person name="Fan Y."/>
            <person name="Li X."/>
            <person name="Huang L."/>
            <person name="Hu Y."/>
            <person name="Liang C."/>
            <person name="Hu X."/>
            <person name="Xu J."/>
            <person name="Yu X."/>
        </authorList>
    </citation>
    <scope>NUCLEOTIDE SEQUENCE [LARGE SCALE GENOMIC DNA]</scope>
    <source>
        <strain evidence="1">Henan</strain>
    </source>
</reference>
<accession>G7YEB9</accession>
<reference key="2">
    <citation type="submission" date="2011-10" db="EMBL/GenBank/DDBJ databases">
        <title>The genome and transcriptome sequence of Clonorchis sinensis provide insights into the carcinogenic liver fluke.</title>
        <authorList>
            <person name="Wang X."/>
            <person name="Huang Y."/>
            <person name="Chen W."/>
            <person name="Liu H."/>
            <person name="Guo L."/>
            <person name="Chen Y."/>
            <person name="Luo F."/>
            <person name="Zhou W."/>
            <person name="Sun J."/>
            <person name="Mao Q."/>
            <person name="Liang P."/>
            <person name="Zhou C."/>
            <person name="Tian Y."/>
            <person name="Men J."/>
            <person name="Lv X."/>
            <person name="Huang L."/>
            <person name="Zhou J."/>
            <person name="Hu Y."/>
            <person name="Li R."/>
            <person name="Zhang F."/>
            <person name="Lei H."/>
            <person name="Li X."/>
            <person name="Hu X."/>
            <person name="Liang C."/>
            <person name="Xu J."/>
            <person name="Wu Z."/>
            <person name="Yu X."/>
        </authorList>
    </citation>
    <scope>NUCLEOTIDE SEQUENCE</scope>
    <source>
        <strain>Henan</strain>
    </source>
</reference>
<dbReference type="Proteomes" id="UP000008909">
    <property type="component" value="Unassembled WGS sequence"/>
</dbReference>
<proteinExistence type="predicted"/>
<keyword evidence="2" id="KW-1185">Reference proteome</keyword>
<dbReference type="AlphaFoldDB" id="G7YEB9"/>
<evidence type="ECO:0000313" key="2">
    <source>
        <dbReference type="Proteomes" id="UP000008909"/>
    </source>
</evidence>
<protein>
    <submittedName>
        <fullName evidence="1">Uncharacterized protein</fullName>
    </submittedName>
</protein>
<name>G7YEB9_CLOSI</name>
<gene>
    <name evidence="1" type="ORF">CLF_105861</name>
</gene>